<dbReference type="InterPro" id="IPR020846">
    <property type="entry name" value="MFS_dom"/>
</dbReference>
<feature type="transmembrane region" description="Helical" evidence="6">
    <location>
        <begin position="182"/>
        <end position="201"/>
    </location>
</feature>
<dbReference type="PANTHER" id="PTHR43791:SF36">
    <property type="entry name" value="TRANSPORTER, PUTATIVE (AFU_ORTHOLOGUE AFUA_6G08340)-RELATED"/>
    <property type="match status" value="1"/>
</dbReference>
<feature type="transmembrane region" description="Helical" evidence="6">
    <location>
        <begin position="89"/>
        <end position="108"/>
    </location>
</feature>
<dbReference type="Gene3D" id="1.20.1250.20">
    <property type="entry name" value="MFS general substrate transporter like domains"/>
    <property type="match status" value="2"/>
</dbReference>
<organism evidence="8">
    <name type="scientific">Nakamurella sp. A5-74</name>
    <dbReference type="NCBI Taxonomy" id="3158264"/>
    <lineage>
        <taxon>Bacteria</taxon>
        <taxon>Bacillati</taxon>
        <taxon>Actinomycetota</taxon>
        <taxon>Actinomycetes</taxon>
        <taxon>Nakamurellales</taxon>
        <taxon>Nakamurellaceae</taxon>
        <taxon>Nakamurella</taxon>
    </lineage>
</organism>
<protein>
    <submittedName>
        <fullName evidence="8">MFS transporter</fullName>
    </submittedName>
</protein>
<dbReference type="AlphaFoldDB" id="A0AAU8DVY4"/>
<keyword evidence="5 6" id="KW-0472">Membrane</keyword>
<keyword evidence="4 6" id="KW-1133">Transmembrane helix</keyword>
<keyword evidence="2" id="KW-0813">Transport</keyword>
<accession>A0AAU8DVY4</accession>
<dbReference type="GO" id="GO:0022857">
    <property type="term" value="F:transmembrane transporter activity"/>
    <property type="evidence" value="ECO:0007669"/>
    <property type="project" value="InterPro"/>
</dbReference>
<dbReference type="PANTHER" id="PTHR43791">
    <property type="entry name" value="PERMEASE-RELATED"/>
    <property type="match status" value="1"/>
</dbReference>
<feature type="transmembrane region" description="Helical" evidence="6">
    <location>
        <begin position="284"/>
        <end position="305"/>
    </location>
</feature>
<dbReference type="Pfam" id="PF07690">
    <property type="entry name" value="MFS_1"/>
    <property type="match status" value="1"/>
</dbReference>
<dbReference type="CDD" id="cd17319">
    <property type="entry name" value="MFS_ExuT_GudP_like"/>
    <property type="match status" value="1"/>
</dbReference>
<feature type="domain" description="Major facilitator superfamily (MFS) profile" evidence="7">
    <location>
        <begin position="24"/>
        <end position="431"/>
    </location>
</feature>
<evidence type="ECO:0000256" key="1">
    <source>
        <dbReference type="ARBA" id="ARBA00004651"/>
    </source>
</evidence>
<evidence type="ECO:0000256" key="2">
    <source>
        <dbReference type="ARBA" id="ARBA00022448"/>
    </source>
</evidence>
<feature type="transmembrane region" description="Helical" evidence="6">
    <location>
        <begin position="407"/>
        <end position="426"/>
    </location>
</feature>
<gene>
    <name evidence="8" type="ORF">ABLG96_10335</name>
</gene>
<evidence type="ECO:0000256" key="5">
    <source>
        <dbReference type="ARBA" id="ARBA00023136"/>
    </source>
</evidence>
<proteinExistence type="predicted"/>
<evidence type="ECO:0000259" key="7">
    <source>
        <dbReference type="PROSITE" id="PS50850"/>
    </source>
</evidence>
<evidence type="ECO:0000256" key="6">
    <source>
        <dbReference type="SAM" id="Phobius"/>
    </source>
</evidence>
<dbReference type="InterPro" id="IPR011701">
    <property type="entry name" value="MFS"/>
</dbReference>
<dbReference type="GO" id="GO:0005886">
    <property type="term" value="C:plasma membrane"/>
    <property type="evidence" value="ECO:0007669"/>
    <property type="project" value="UniProtKB-SubCell"/>
</dbReference>
<keyword evidence="3 6" id="KW-0812">Transmembrane</keyword>
<sequence length="447" mass="49080">MSEQRISADPQIGDRVYRKVTRRLLPVMGLCYFLSYLDRTNVAIAKIGEGFPPEITDAVFGLGSGLFFIGYLVFEVPSNMAMHRFGARIWMTRIMVTWGIVACCQAFISGATSFYVIRILLGVAEAGFFPGMLLYMTYWFTQQQRAKIVGLFMAMVPLSTALGAPIGGLLLKMHDFLGLDGWRWLFLIEGIPTIILGAMLWKLLTDRPEQADWLEPEEKRWLTTTLDEQNRRTESTFKYTVRQALVQPRILLLSLVYFGLVTGLYGIGFWLPTIIKGHLSNDNFVISLYTAIPYVIGTAAIIWWGKVVDRSNEYVWRTAIPCGVGGLALMLTALLSSNPWVGYVGMCICAIAVVMTFPGFWRLPSAFLTGAAAAAGLAMINSLGNLSGWAAPTLVGKVKQATGDPKWGLIAIGISMVVAAVIVVFLKSAPTPRGGETIEAGSEDTVS</sequence>
<feature type="transmembrane region" description="Helical" evidence="6">
    <location>
        <begin position="20"/>
        <end position="38"/>
    </location>
</feature>
<feature type="transmembrane region" description="Helical" evidence="6">
    <location>
        <begin position="148"/>
        <end position="170"/>
    </location>
</feature>
<feature type="transmembrane region" description="Helical" evidence="6">
    <location>
        <begin position="250"/>
        <end position="272"/>
    </location>
</feature>
<dbReference type="RefSeq" id="WP_353651240.1">
    <property type="nucleotide sequence ID" value="NZ_CP159218.1"/>
</dbReference>
<evidence type="ECO:0000256" key="3">
    <source>
        <dbReference type="ARBA" id="ARBA00022692"/>
    </source>
</evidence>
<comment type="subcellular location">
    <subcellularLocation>
        <location evidence="1">Cell membrane</location>
        <topology evidence="1">Multi-pass membrane protein</topology>
    </subcellularLocation>
</comment>
<feature type="transmembrane region" description="Helical" evidence="6">
    <location>
        <begin position="314"/>
        <end position="334"/>
    </location>
</feature>
<feature type="transmembrane region" description="Helical" evidence="6">
    <location>
        <begin position="340"/>
        <end position="360"/>
    </location>
</feature>
<reference evidence="8" key="1">
    <citation type="submission" date="2024-05" db="EMBL/GenBank/DDBJ databases">
        <authorList>
            <person name="Cai S.Y."/>
            <person name="Jin L.M."/>
            <person name="Li H.R."/>
        </authorList>
    </citation>
    <scope>NUCLEOTIDE SEQUENCE</scope>
    <source>
        <strain evidence="8">A5-74</strain>
    </source>
</reference>
<dbReference type="InterPro" id="IPR036259">
    <property type="entry name" value="MFS_trans_sf"/>
</dbReference>
<evidence type="ECO:0000313" key="8">
    <source>
        <dbReference type="EMBL" id="XCG65635.1"/>
    </source>
</evidence>
<feature type="transmembrane region" description="Helical" evidence="6">
    <location>
        <begin position="114"/>
        <end position="136"/>
    </location>
</feature>
<dbReference type="EMBL" id="CP159218">
    <property type="protein sequence ID" value="XCG65635.1"/>
    <property type="molecule type" value="Genomic_DNA"/>
</dbReference>
<name>A0AAU8DVY4_9ACTN</name>
<feature type="transmembrane region" description="Helical" evidence="6">
    <location>
        <begin position="367"/>
        <end position="387"/>
    </location>
</feature>
<dbReference type="PROSITE" id="PS50850">
    <property type="entry name" value="MFS"/>
    <property type="match status" value="1"/>
</dbReference>
<dbReference type="SUPFAM" id="SSF103473">
    <property type="entry name" value="MFS general substrate transporter"/>
    <property type="match status" value="1"/>
</dbReference>
<evidence type="ECO:0000256" key="4">
    <source>
        <dbReference type="ARBA" id="ARBA00022989"/>
    </source>
</evidence>
<feature type="transmembrane region" description="Helical" evidence="6">
    <location>
        <begin position="58"/>
        <end position="77"/>
    </location>
</feature>
<dbReference type="FunFam" id="1.20.1250.20:FF:000018">
    <property type="entry name" value="MFS transporter permease"/>
    <property type="match status" value="1"/>
</dbReference>